<sequence>MWYFFVLKDKTAEPVLGFTGGVPTSVVPPPEVIDMGAESPRLAIEGEEVDSPALELAGVGIPTEGETRTTTQAKANEALESSRRSRKEPVTEKELVTREEPTVVEGSTPLEAPRGAQGRWEEMEHELASRADKIKAAIDLSRHQVALLAQDQTKMQNMQEELNQAHLGLGIANEQIKYLESEVKAEKREREDAYEWAQVARLEAEDSKVRLQEEALFRTL</sequence>
<evidence type="ECO:0000313" key="3">
    <source>
        <dbReference type="Proteomes" id="UP000243459"/>
    </source>
</evidence>
<feature type="compositionally biased region" description="Basic and acidic residues" evidence="1">
    <location>
        <begin position="80"/>
        <end position="101"/>
    </location>
</feature>
<proteinExistence type="predicted"/>
<dbReference type="Proteomes" id="UP000243459">
    <property type="component" value="Chromosome 3"/>
</dbReference>
<evidence type="ECO:0000313" key="2">
    <source>
        <dbReference type="EMBL" id="ONK76073.1"/>
    </source>
</evidence>
<keyword evidence="3" id="KW-1185">Reference proteome</keyword>
<evidence type="ECO:0000256" key="1">
    <source>
        <dbReference type="SAM" id="MobiDB-lite"/>
    </source>
</evidence>
<name>A0A5P1FEB2_ASPOF</name>
<feature type="region of interest" description="Disordered" evidence="1">
    <location>
        <begin position="65"/>
        <end position="118"/>
    </location>
</feature>
<reference evidence="3" key="1">
    <citation type="journal article" date="2017" name="Nat. Commun.">
        <title>The asparagus genome sheds light on the origin and evolution of a young Y chromosome.</title>
        <authorList>
            <person name="Harkess A."/>
            <person name="Zhou J."/>
            <person name="Xu C."/>
            <person name="Bowers J.E."/>
            <person name="Van der Hulst R."/>
            <person name="Ayyampalayam S."/>
            <person name="Mercati F."/>
            <person name="Riccardi P."/>
            <person name="McKain M.R."/>
            <person name="Kakrana A."/>
            <person name="Tang H."/>
            <person name="Ray J."/>
            <person name="Groenendijk J."/>
            <person name="Arikit S."/>
            <person name="Mathioni S.M."/>
            <person name="Nakano M."/>
            <person name="Shan H."/>
            <person name="Telgmann-Rauber A."/>
            <person name="Kanno A."/>
            <person name="Yue Z."/>
            <person name="Chen H."/>
            <person name="Li W."/>
            <person name="Chen Y."/>
            <person name="Xu X."/>
            <person name="Zhang Y."/>
            <person name="Luo S."/>
            <person name="Chen H."/>
            <person name="Gao J."/>
            <person name="Mao Z."/>
            <person name="Pires J.C."/>
            <person name="Luo M."/>
            <person name="Kudrna D."/>
            <person name="Wing R.A."/>
            <person name="Meyers B.C."/>
            <person name="Yi K."/>
            <person name="Kong H."/>
            <person name="Lavrijsen P."/>
            <person name="Sunseri F."/>
            <person name="Falavigna A."/>
            <person name="Ye Y."/>
            <person name="Leebens-Mack J.H."/>
            <person name="Chen G."/>
        </authorList>
    </citation>
    <scope>NUCLEOTIDE SEQUENCE [LARGE SCALE GENOMIC DNA]</scope>
    <source>
        <strain evidence="3">cv. DH0086</strain>
    </source>
</reference>
<protein>
    <submittedName>
        <fullName evidence="2">Uncharacterized protein</fullName>
    </submittedName>
</protein>
<gene>
    <name evidence="2" type="ORF">A4U43_C03F23600</name>
</gene>
<dbReference type="Gramene" id="ONK76073">
    <property type="protein sequence ID" value="ONK76073"/>
    <property type="gene ID" value="A4U43_C03F23600"/>
</dbReference>
<dbReference type="EMBL" id="CM007383">
    <property type="protein sequence ID" value="ONK76073.1"/>
    <property type="molecule type" value="Genomic_DNA"/>
</dbReference>
<dbReference type="AlphaFoldDB" id="A0A5P1FEB2"/>
<organism evidence="2 3">
    <name type="scientific">Asparagus officinalis</name>
    <name type="common">Garden asparagus</name>
    <dbReference type="NCBI Taxonomy" id="4686"/>
    <lineage>
        <taxon>Eukaryota</taxon>
        <taxon>Viridiplantae</taxon>
        <taxon>Streptophyta</taxon>
        <taxon>Embryophyta</taxon>
        <taxon>Tracheophyta</taxon>
        <taxon>Spermatophyta</taxon>
        <taxon>Magnoliopsida</taxon>
        <taxon>Liliopsida</taxon>
        <taxon>Asparagales</taxon>
        <taxon>Asparagaceae</taxon>
        <taxon>Asparagoideae</taxon>
        <taxon>Asparagus</taxon>
    </lineage>
</organism>
<accession>A0A5P1FEB2</accession>